<dbReference type="AlphaFoldDB" id="A0A345YNT8"/>
<dbReference type="KEGG" id="bsau:DWV08_08175"/>
<dbReference type="Proteomes" id="UP000282185">
    <property type="component" value="Unassembled WGS sequence"/>
</dbReference>
<dbReference type="OrthoDB" id="5244663at2"/>
<evidence type="ECO:0000313" key="3">
    <source>
        <dbReference type="EMBL" id="RRR21039.1"/>
    </source>
</evidence>
<dbReference type="RefSeq" id="WP_115413339.1">
    <property type="nucleotide sequence ID" value="NZ_CP031356.1"/>
</dbReference>
<dbReference type="EMBL" id="QSWH01000010">
    <property type="protein sequence ID" value="RRR21039.1"/>
    <property type="molecule type" value="Genomic_DNA"/>
</dbReference>
<dbReference type="Gene3D" id="1.10.287.1060">
    <property type="entry name" value="ESAT-6-like"/>
    <property type="match status" value="1"/>
</dbReference>
<protein>
    <recommendedName>
        <fullName evidence="6">WXG100 family type VII secretion target</fullName>
    </recommendedName>
</protein>
<evidence type="ECO:0000313" key="5">
    <source>
        <dbReference type="Proteomes" id="UP000282185"/>
    </source>
</evidence>
<organism evidence="3 5">
    <name type="scientific">Brachybacterium saurashtrense</name>
    <dbReference type="NCBI Taxonomy" id="556288"/>
    <lineage>
        <taxon>Bacteria</taxon>
        <taxon>Bacillati</taxon>
        <taxon>Actinomycetota</taxon>
        <taxon>Actinomycetes</taxon>
        <taxon>Micrococcales</taxon>
        <taxon>Dermabacteraceae</taxon>
        <taxon>Brachybacterium</taxon>
    </lineage>
</organism>
<evidence type="ECO:0000256" key="1">
    <source>
        <dbReference type="SAM" id="MobiDB-lite"/>
    </source>
</evidence>
<feature type="region of interest" description="Disordered" evidence="1">
    <location>
        <begin position="70"/>
        <end position="89"/>
    </location>
</feature>
<reference evidence="2 4" key="1">
    <citation type="submission" date="2018-07" db="EMBL/GenBank/DDBJ databases">
        <title>Brachybacterium saurashtrense DSM 23186 genome sequence.</title>
        <authorList>
            <person name="Guo L."/>
        </authorList>
    </citation>
    <scope>NUCLEOTIDE SEQUENCE [LARGE SCALE GENOMIC DNA]</scope>
    <source>
        <strain evidence="2 4">DSM 23186</strain>
    </source>
</reference>
<dbReference type="Proteomes" id="UP000254236">
    <property type="component" value="Chromosome"/>
</dbReference>
<evidence type="ECO:0008006" key="6">
    <source>
        <dbReference type="Google" id="ProtNLM"/>
    </source>
</evidence>
<proteinExistence type="predicted"/>
<evidence type="ECO:0000313" key="4">
    <source>
        <dbReference type="Proteomes" id="UP000254236"/>
    </source>
</evidence>
<feature type="compositionally biased region" description="Basic and acidic residues" evidence="1">
    <location>
        <begin position="71"/>
        <end position="81"/>
    </location>
</feature>
<evidence type="ECO:0000313" key="2">
    <source>
        <dbReference type="EMBL" id="AXK45590.1"/>
    </source>
</evidence>
<gene>
    <name evidence="2" type="ORF">DWV08_08175</name>
    <name evidence="3" type="ORF">DXU92_15175</name>
</gene>
<dbReference type="EMBL" id="CP031356">
    <property type="protein sequence ID" value="AXK45590.1"/>
    <property type="molecule type" value="Genomic_DNA"/>
</dbReference>
<reference evidence="3 5" key="2">
    <citation type="submission" date="2018-08" db="EMBL/GenBank/DDBJ databases">
        <title>Brachybacterium saurashtrense DSM 23186.</title>
        <authorList>
            <person name="Li Y."/>
        </authorList>
    </citation>
    <scope>NUCLEOTIDE SEQUENCE [LARGE SCALE GENOMIC DNA]</scope>
    <source>
        <strain evidence="3 5">DSM 23186</strain>
    </source>
</reference>
<keyword evidence="4" id="KW-1185">Reference proteome</keyword>
<accession>A0A345YNT8</accession>
<name>A0A345YNT8_9MICO</name>
<sequence length="89" mass="9696">MAFKGMDPAEGAEIAQAVGQTSEQVLQAIGDVTNLVNSVEWVGPDYEAYREDWNAFLSGPVDQLVNGLQTKGKELSQHAEEQTQTSNQQ</sequence>